<dbReference type="EMBL" id="BSVB01000001">
    <property type="protein sequence ID" value="GMA94195.1"/>
    <property type="molecule type" value="Genomic_DNA"/>
</dbReference>
<evidence type="ECO:0000313" key="3">
    <source>
        <dbReference type="Proteomes" id="UP001157034"/>
    </source>
</evidence>
<name>A0ABQ6K548_9MICO</name>
<feature type="transmembrane region" description="Helical" evidence="1">
    <location>
        <begin position="73"/>
        <end position="101"/>
    </location>
</feature>
<keyword evidence="1" id="KW-1133">Transmembrane helix</keyword>
<accession>A0ABQ6K548</accession>
<sequence length="112" mass="10790">MFAVGSDDTASAGALFDGLGSAVVGFAGGSVLNLAATQLVLAVVSLAVAGATVGERRRGGAIWRRTTGRRGAVLGWALLIAAATVVAVGGVTGVIIGIGVAGAASARPWPSC</sequence>
<protein>
    <submittedName>
        <fullName evidence="2">Uncharacterized protein</fullName>
    </submittedName>
</protein>
<dbReference type="Proteomes" id="UP001157034">
    <property type="component" value="Unassembled WGS sequence"/>
</dbReference>
<dbReference type="RefSeq" id="WP_284253188.1">
    <property type="nucleotide sequence ID" value="NZ_BSVB01000001.1"/>
</dbReference>
<gene>
    <name evidence="2" type="ORF">GCM10025881_10190</name>
</gene>
<proteinExistence type="predicted"/>
<comment type="caution">
    <text evidence="2">The sequence shown here is derived from an EMBL/GenBank/DDBJ whole genome shotgun (WGS) entry which is preliminary data.</text>
</comment>
<evidence type="ECO:0000313" key="2">
    <source>
        <dbReference type="EMBL" id="GMA94195.1"/>
    </source>
</evidence>
<keyword evidence="1" id="KW-0812">Transmembrane</keyword>
<evidence type="ECO:0000256" key="1">
    <source>
        <dbReference type="SAM" id="Phobius"/>
    </source>
</evidence>
<reference evidence="3" key="1">
    <citation type="journal article" date="2019" name="Int. J. Syst. Evol. Microbiol.">
        <title>The Global Catalogue of Microorganisms (GCM) 10K type strain sequencing project: providing services to taxonomists for standard genome sequencing and annotation.</title>
        <authorList>
            <consortium name="The Broad Institute Genomics Platform"/>
            <consortium name="The Broad Institute Genome Sequencing Center for Infectious Disease"/>
            <person name="Wu L."/>
            <person name="Ma J."/>
        </authorList>
    </citation>
    <scope>NUCLEOTIDE SEQUENCE [LARGE SCALE GENOMIC DNA]</scope>
    <source>
        <strain evidence="3">NBRC 108894</strain>
    </source>
</reference>
<organism evidence="2 3">
    <name type="scientific">Pseudolysinimonas kribbensis</name>
    <dbReference type="NCBI Taxonomy" id="433641"/>
    <lineage>
        <taxon>Bacteria</taxon>
        <taxon>Bacillati</taxon>
        <taxon>Actinomycetota</taxon>
        <taxon>Actinomycetes</taxon>
        <taxon>Micrococcales</taxon>
        <taxon>Microbacteriaceae</taxon>
        <taxon>Pseudolysinimonas</taxon>
    </lineage>
</organism>
<keyword evidence="3" id="KW-1185">Reference proteome</keyword>
<feature type="transmembrane region" description="Helical" evidence="1">
    <location>
        <begin position="31"/>
        <end position="53"/>
    </location>
</feature>
<keyword evidence="1" id="KW-0472">Membrane</keyword>